<keyword evidence="3 10" id="KW-0812">Transmembrane</keyword>
<keyword evidence="9" id="KW-1015">Disulfide bond</keyword>
<dbReference type="PROSITE" id="PS50011">
    <property type="entry name" value="PROTEIN_KINASE_DOM"/>
    <property type="match status" value="1"/>
</dbReference>
<keyword evidence="4 11" id="KW-0732">Signal</keyword>
<dbReference type="SMART" id="SM00220">
    <property type="entry name" value="S_TKc"/>
    <property type="match status" value="1"/>
</dbReference>
<dbReference type="InterPro" id="IPR056563">
    <property type="entry name" value="LysM3_LYK4_5"/>
</dbReference>
<dbReference type="InterPro" id="IPR018392">
    <property type="entry name" value="LysM"/>
</dbReference>
<dbReference type="Gene3D" id="3.30.200.20">
    <property type="entry name" value="Phosphorylase Kinase, domain 1"/>
    <property type="match status" value="1"/>
</dbReference>
<dbReference type="InterPro" id="IPR008271">
    <property type="entry name" value="Ser/Thr_kinase_AS"/>
</dbReference>
<keyword evidence="15" id="KW-1185">Reference proteome</keyword>
<dbReference type="FunFam" id="1.10.510.10:FF:000468">
    <property type="entry name" value="PTI1-like tyrosine-protein kinase 3"/>
    <property type="match status" value="1"/>
</dbReference>
<accession>A0A9D5HNA1</accession>
<dbReference type="InterPro" id="IPR056561">
    <property type="entry name" value="NFP_LYK_LysM1"/>
</dbReference>
<sequence>MKHLQITPIIFFVLCTSIIIRAQQAYYGSDVDCSIKGTTTPPSPYYLYTCNGYHLSCQTFLLFNAQPNFTSVSSISNLMSLNPSKLAQINKVGEYHKFPSGMEVIIPVNCSCSGQYYQANTSYVTGDDDTYYSVATHVYQGLSSCSSLASENSHDPNELYGGLELLVPLRCACPTENQTKDGINYLLTYPIYENDSVYDLSQRFKVSEQTTASANGLTEADPVVFQGTTILIPLRTPPSSNQTIIHYPIQYPPPGSTPGPGPPLVVAHNSKGRHPLWIGIGVAFLFIICAAVPIALYLLRKRAVGNEKKKRKRCVLPKDVLEYQAGAGHALKVFEFEELEAATDNFSSERRLGVSVYKGVLRGNIMAIKETFKDSSKEVNILHKLNHFNLISLLGVSSGLENCYLVYEYMENGSLKDWLYNNSGRLGNWCLKQRIQIALDVAEGLDYLHNFAEPPYVHSDIKSSNILLNGNLRAKIANFSLARASEWKEGGCAITKNVEGTVGYIAPEYLESGMVTPKLDVFAFGVVMLEVITGKDAVIQLEGKEKLLSTVIMCMLEGVDDGDKLSDFIGPAMRDDSQIDLVIPIVKLSVACLNQDPGSRPSMEEVVSILSIIQSDLQSRVML</sequence>
<dbReference type="PANTHER" id="PTHR45927:SF11">
    <property type="entry name" value="LYSM DOMAIN RECEPTOR-LIKE KINASE 4"/>
    <property type="match status" value="1"/>
</dbReference>
<dbReference type="Proteomes" id="UP001085076">
    <property type="component" value="Miscellaneous, Linkage group lg02"/>
</dbReference>
<keyword evidence="2" id="KW-1003">Cell membrane</keyword>
<dbReference type="SUPFAM" id="SSF56112">
    <property type="entry name" value="Protein kinase-like (PK-like)"/>
    <property type="match status" value="1"/>
</dbReference>
<dbReference type="Pfam" id="PF23473">
    <property type="entry name" value="LysM3_LYK4_5"/>
    <property type="match status" value="1"/>
</dbReference>
<dbReference type="InterPro" id="IPR011009">
    <property type="entry name" value="Kinase-like_dom_sf"/>
</dbReference>
<comment type="caution">
    <text evidence="14">The sequence shown here is derived from an EMBL/GenBank/DDBJ whole genome shotgun (WGS) entry which is preliminary data.</text>
</comment>
<dbReference type="Gene3D" id="1.10.510.10">
    <property type="entry name" value="Transferase(Phosphotransferase) domain 1"/>
    <property type="match status" value="1"/>
</dbReference>
<dbReference type="EMBL" id="JAGGNH010000002">
    <property type="protein sequence ID" value="KAJ0981812.1"/>
    <property type="molecule type" value="Genomic_DNA"/>
</dbReference>
<feature type="signal peptide" evidence="11">
    <location>
        <begin position="1"/>
        <end position="22"/>
    </location>
</feature>
<reference evidence="14" key="2">
    <citation type="journal article" date="2022" name="Hortic Res">
        <title>The genome of Dioscorea zingiberensis sheds light on the biosynthesis, origin and evolution of the medicinally important diosgenin saponins.</title>
        <authorList>
            <person name="Li Y."/>
            <person name="Tan C."/>
            <person name="Li Z."/>
            <person name="Guo J."/>
            <person name="Li S."/>
            <person name="Chen X."/>
            <person name="Wang C."/>
            <person name="Dai X."/>
            <person name="Yang H."/>
            <person name="Song W."/>
            <person name="Hou L."/>
            <person name="Xu J."/>
            <person name="Tong Z."/>
            <person name="Xu A."/>
            <person name="Yuan X."/>
            <person name="Wang W."/>
            <person name="Yang Q."/>
            <person name="Chen L."/>
            <person name="Sun Z."/>
            <person name="Wang K."/>
            <person name="Pan B."/>
            <person name="Chen J."/>
            <person name="Bao Y."/>
            <person name="Liu F."/>
            <person name="Qi X."/>
            <person name="Gang D.R."/>
            <person name="Wen J."/>
            <person name="Li J."/>
        </authorList>
    </citation>
    <scope>NUCLEOTIDE SEQUENCE</scope>
    <source>
        <strain evidence="14">Dzin_1.0</strain>
    </source>
</reference>
<dbReference type="PANTHER" id="PTHR45927">
    <property type="entry name" value="LYSM-DOMAIN RECEPTOR-LIKE KINASE-RELATED"/>
    <property type="match status" value="1"/>
</dbReference>
<evidence type="ECO:0000256" key="10">
    <source>
        <dbReference type="SAM" id="Phobius"/>
    </source>
</evidence>
<proteinExistence type="predicted"/>
<feature type="domain" description="Protein kinase" evidence="12">
    <location>
        <begin position="319"/>
        <end position="613"/>
    </location>
</feature>
<dbReference type="InterPro" id="IPR056562">
    <property type="entry name" value="LysM2_CERK1_LYK3_4_5"/>
</dbReference>
<evidence type="ECO:0000256" key="11">
    <source>
        <dbReference type="SAM" id="SignalP"/>
    </source>
</evidence>
<feature type="transmembrane region" description="Helical" evidence="10">
    <location>
        <begin position="276"/>
        <end position="299"/>
    </location>
</feature>
<keyword evidence="8 10" id="KW-0472">Membrane</keyword>
<evidence type="ECO:0000256" key="8">
    <source>
        <dbReference type="ARBA" id="ARBA00023136"/>
    </source>
</evidence>
<dbReference type="OrthoDB" id="4062651at2759"/>
<evidence type="ECO:0000256" key="5">
    <source>
        <dbReference type="ARBA" id="ARBA00022741"/>
    </source>
</evidence>
<dbReference type="AlphaFoldDB" id="A0A9D5HNA1"/>
<gene>
    <name evidence="14" type="ORF">J5N97_010067</name>
</gene>
<dbReference type="GO" id="GO:0004672">
    <property type="term" value="F:protein kinase activity"/>
    <property type="evidence" value="ECO:0007669"/>
    <property type="project" value="InterPro"/>
</dbReference>
<keyword evidence="7 10" id="KW-1133">Transmembrane helix</keyword>
<evidence type="ECO:0000256" key="1">
    <source>
        <dbReference type="ARBA" id="ARBA00004162"/>
    </source>
</evidence>
<protein>
    <submittedName>
        <fullName evidence="14">Uncharacterized protein</fullName>
    </submittedName>
</protein>
<dbReference type="PROSITE" id="PS51782">
    <property type="entry name" value="LYSM"/>
    <property type="match status" value="1"/>
</dbReference>
<name>A0A9D5HNA1_9LILI</name>
<comment type="subcellular location">
    <subcellularLocation>
        <location evidence="1">Cell membrane</location>
        <topology evidence="1">Single-pass membrane protein</topology>
    </subcellularLocation>
</comment>
<evidence type="ECO:0000259" key="12">
    <source>
        <dbReference type="PROSITE" id="PS50011"/>
    </source>
</evidence>
<evidence type="ECO:0000313" key="14">
    <source>
        <dbReference type="EMBL" id="KAJ0981812.1"/>
    </source>
</evidence>
<dbReference type="GO" id="GO:0005524">
    <property type="term" value="F:ATP binding"/>
    <property type="evidence" value="ECO:0007669"/>
    <property type="project" value="UniProtKB-KW"/>
</dbReference>
<evidence type="ECO:0000256" key="2">
    <source>
        <dbReference type="ARBA" id="ARBA00022475"/>
    </source>
</evidence>
<evidence type="ECO:0000256" key="7">
    <source>
        <dbReference type="ARBA" id="ARBA00022989"/>
    </source>
</evidence>
<evidence type="ECO:0000256" key="9">
    <source>
        <dbReference type="ARBA" id="ARBA00023157"/>
    </source>
</evidence>
<dbReference type="Pfam" id="PF23446">
    <property type="entry name" value="LysM1_NFP_LYK"/>
    <property type="match status" value="1"/>
</dbReference>
<evidence type="ECO:0000256" key="4">
    <source>
        <dbReference type="ARBA" id="ARBA00022729"/>
    </source>
</evidence>
<keyword evidence="5" id="KW-0547">Nucleotide-binding</keyword>
<dbReference type="InterPro" id="IPR052611">
    <property type="entry name" value="Plant_RLK_LysM"/>
</dbReference>
<evidence type="ECO:0000259" key="13">
    <source>
        <dbReference type="PROSITE" id="PS51782"/>
    </source>
</evidence>
<feature type="chain" id="PRO_5039589258" evidence="11">
    <location>
        <begin position="23"/>
        <end position="623"/>
    </location>
</feature>
<dbReference type="InterPro" id="IPR000719">
    <property type="entry name" value="Prot_kinase_dom"/>
</dbReference>
<feature type="domain" description="LysM" evidence="13">
    <location>
        <begin position="187"/>
        <end position="232"/>
    </location>
</feature>
<dbReference type="PROSITE" id="PS00108">
    <property type="entry name" value="PROTEIN_KINASE_ST"/>
    <property type="match status" value="1"/>
</dbReference>
<evidence type="ECO:0000256" key="3">
    <source>
        <dbReference type="ARBA" id="ARBA00022692"/>
    </source>
</evidence>
<dbReference type="GO" id="GO:0005886">
    <property type="term" value="C:plasma membrane"/>
    <property type="evidence" value="ECO:0007669"/>
    <property type="project" value="UniProtKB-SubCell"/>
</dbReference>
<evidence type="ECO:0000256" key="6">
    <source>
        <dbReference type="ARBA" id="ARBA00022840"/>
    </source>
</evidence>
<evidence type="ECO:0000313" key="15">
    <source>
        <dbReference type="Proteomes" id="UP001085076"/>
    </source>
</evidence>
<dbReference type="Pfam" id="PF23472">
    <property type="entry name" value="LysM2_CERK1_LYK3_4_5"/>
    <property type="match status" value="1"/>
</dbReference>
<dbReference type="Pfam" id="PF00069">
    <property type="entry name" value="Pkinase"/>
    <property type="match status" value="1"/>
</dbReference>
<reference evidence="14" key="1">
    <citation type="submission" date="2021-03" db="EMBL/GenBank/DDBJ databases">
        <authorList>
            <person name="Li Z."/>
            <person name="Yang C."/>
        </authorList>
    </citation>
    <scope>NUCLEOTIDE SEQUENCE</scope>
    <source>
        <strain evidence="14">Dzin_1.0</strain>
        <tissue evidence="14">Leaf</tissue>
    </source>
</reference>
<organism evidence="14 15">
    <name type="scientific">Dioscorea zingiberensis</name>
    <dbReference type="NCBI Taxonomy" id="325984"/>
    <lineage>
        <taxon>Eukaryota</taxon>
        <taxon>Viridiplantae</taxon>
        <taxon>Streptophyta</taxon>
        <taxon>Embryophyta</taxon>
        <taxon>Tracheophyta</taxon>
        <taxon>Spermatophyta</taxon>
        <taxon>Magnoliopsida</taxon>
        <taxon>Liliopsida</taxon>
        <taxon>Dioscoreales</taxon>
        <taxon>Dioscoreaceae</taxon>
        <taxon>Dioscorea</taxon>
    </lineage>
</organism>
<keyword evidence="6" id="KW-0067">ATP-binding</keyword>